<dbReference type="PANTHER" id="PTHR23024:SF551">
    <property type="entry name" value="2-HYDROXYISOFLAVANONE DEHYDRATASE-LIKE"/>
    <property type="match status" value="1"/>
</dbReference>
<dbReference type="Pfam" id="PF07859">
    <property type="entry name" value="Abhydrolase_3"/>
    <property type="match status" value="1"/>
</dbReference>
<evidence type="ECO:0000313" key="3">
    <source>
        <dbReference type="EMBL" id="KAL1536253.1"/>
    </source>
</evidence>
<reference evidence="3 4" key="1">
    <citation type="submission" date="2024-06" db="EMBL/GenBank/DDBJ databases">
        <title>A chromosome level genome sequence of Diviner's sage (Salvia divinorum).</title>
        <authorList>
            <person name="Ford S.A."/>
            <person name="Ro D.-K."/>
            <person name="Ness R.W."/>
            <person name="Phillips M.A."/>
        </authorList>
    </citation>
    <scope>NUCLEOTIDE SEQUENCE [LARGE SCALE GENOMIC DNA]</scope>
    <source>
        <strain evidence="3">SAF-2024a</strain>
        <tissue evidence="3">Leaf</tissue>
    </source>
</reference>
<organism evidence="3 4">
    <name type="scientific">Salvia divinorum</name>
    <name type="common">Maria pastora</name>
    <name type="synonym">Diviner's sage</name>
    <dbReference type="NCBI Taxonomy" id="28513"/>
    <lineage>
        <taxon>Eukaryota</taxon>
        <taxon>Viridiplantae</taxon>
        <taxon>Streptophyta</taxon>
        <taxon>Embryophyta</taxon>
        <taxon>Tracheophyta</taxon>
        <taxon>Spermatophyta</taxon>
        <taxon>Magnoliopsida</taxon>
        <taxon>eudicotyledons</taxon>
        <taxon>Gunneridae</taxon>
        <taxon>Pentapetalae</taxon>
        <taxon>asterids</taxon>
        <taxon>lamiids</taxon>
        <taxon>Lamiales</taxon>
        <taxon>Lamiaceae</taxon>
        <taxon>Nepetoideae</taxon>
        <taxon>Mentheae</taxon>
        <taxon>Salviinae</taxon>
        <taxon>Salvia</taxon>
        <taxon>Salvia subgen. Calosphace</taxon>
    </lineage>
</organism>
<evidence type="ECO:0000313" key="4">
    <source>
        <dbReference type="Proteomes" id="UP001567538"/>
    </source>
</evidence>
<dbReference type="Gene3D" id="3.40.50.1820">
    <property type="entry name" value="alpha/beta hydrolase"/>
    <property type="match status" value="1"/>
</dbReference>
<comment type="similarity">
    <text evidence="1">Belongs to the 'GDXG' lipolytic enzyme family.</text>
</comment>
<evidence type="ECO:0000259" key="2">
    <source>
        <dbReference type="Pfam" id="PF07859"/>
    </source>
</evidence>
<evidence type="ECO:0000256" key="1">
    <source>
        <dbReference type="ARBA" id="ARBA00010515"/>
    </source>
</evidence>
<sequence length="317" mass="34029">MAVASTKDLLTDLSPLIQVYTDGTVHRLISSPHVPPSPEDPATAVASKDIFISPSIPARLYLPKLAASHKLPILLYHHGGGFCLESAFSLLHHRYANLLSAASAALILSVEYRLAPEHPLPAAYDDSAAALSWLCSHALDQPGFEKDQWIADHGDLRRIFIAGDGNGANIAHNVTMRAGSDPLPGNVKVNGVILCHPFFCGSDESEEDLERSLGYRLWSFVYPSAAGGIDDPAINPLAAGAPSLSGLGCSKMIVCLAEKDPSAARGRVYAEMVRLSGWEGEVETAEFEGEGHCFQISDTQSQNAKNFINRLVAFISR</sequence>
<dbReference type="AlphaFoldDB" id="A0ABD1FZU8"/>
<keyword evidence="3" id="KW-0456">Lyase</keyword>
<dbReference type="InterPro" id="IPR029058">
    <property type="entry name" value="AB_hydrolase_fold"/>
</dbReference>
<dbReference type="PANTHER" id="PTHR23024">
    <property type="entry name" value="ARYLACETAMIDE DEACETYLASE"/>
    <property type="match status" value="1"/>
</dbReference>
<dbReference type="EMBL" id="JBEAFC010000011">
    <property type="protein sequence ID" value="KAL1536253.1"/>
    <property type="molecule type" value="Genomic_DNA"/>
</dbReference>
<dbReference type="Proteomes" id="UP001567538">
    <property type="component" value="Unassembled WGS sequence"/>
</dbReference>
<accession>A0ABD1FZU8</accession>
<protein>
    <submittedName>
        <fullName evidence="3">2-hydroxyisoflavanone dehydratase</fullName>
        <ecNumber evidence="3">4.2.1.105</ecNumber>
    </submittedName>
</protein>
<proteinExistence type="inferred from homology"/>
<gene>
    <name evidence="3" type="ORF">AAHA92_28932</name>
</gene>
<keyword evidence="4" id="KW-1185">Reference proteome</keyword>
<dbReference type="InterPro" id="IPR013094">
    <property type="entry name" value="AB_hydrolase_3"/>
</dbReference>
<dbReference type="EC" id="4.2.1.105" evidence="3"/>
<dbReference type="SUPFAM" id="SSF53474">
    <property type="entry name" value="alpha/beta-Hydrolases"/>
    <property type="match status" value="1"/>
</dbReference>
<name>A0ABD1FZU8_SALDI</name>
<dbReference type="GO" id="GO:0033987">
    <property type="term" value="F:2-hydroxyisoflavanone dehydratase activity"/>
    <property type="evidence" value="ECO:0007669"/>
    <property type="project" value="UniProtKB-EC"/>
</dbReference>
<comment type="caution">
    <text evidence="3">The sequence shown here is derived from an EMBL/GenBank/DDBJ whole genome shotgun (WGS) entry which is preliminary data.</text>
</comment>
<feature type="domain" description="Alpha/beta hydrolase fold-3" evidence="2">
    <location>
        <begin position="74"/>
        <end position="295"/>
    </location>
</feature>
<dbReference type="InterPro" id="IPR050466">
    <property type="entry name" value="Carboxylest/Gibb_receptor"/>
</dbReference>